<evidence type="ECO:0000256" key="2">
    <source>
        <dbReference type="ARBA" id="ARBA00022723"/>
    </source>
</evidence>
<accession>A0ABW3LPE7</accession>
<evidence type="ECO:0000256" key="3">
    <source>
        <dbReference type="ARBA" id="ARBA00022729"/>
    </source>
</evidence>
<comment type="caution">
    <text evidence="5">The sequence shown here is derived from an EMBL/GenBank/DDBJ whole genome shotgun (WGS) entry which is preliminary data.</text>
</comment>
<evidence type="ECO:0000256" key="1">
    <source>
        <dbReference type="ARBA" id="ARBA00009175"/>
    </source>
</evidence>
<gene>
    <name evidence="5" type="primary">modA</name>
    <name evidence="5" type="ORF">ACFQ3N_18140</name>
</gene>
<dbReference type="Proteomes" id="UP001597040">
    <property type="component" value="Unassembled WGS sequence"/>
</dbReference>
<keyword evidence="6" id="KW-1185">Reference proteome</keyword>
<evidence type="ECO:0000313" key="5">
    <source>
        <dbReference type="EMBL" id="MFD1040298.1"/>
    </source>
</evidence>
<feature type="chain" id="PRO_5045339542" evidence="4">
    <location>
        <begin position="19"/>
        <end position="257"/>
    </location>
</feature>
<dbReference type="PIRSF" id="PIRSF004846">
    <property type="entry name" value="ModA"/>
    <property type="match status" value="1"/>
</dbReference>
<dbReference type="PANTHER" id="PTHR30632:SF0">
    <property type="entry name" value="SULFATE-BINDING PROTEIN"/>
    <property type="match status" value="1"/>
</dbReference>
<dbReference type="RefSeq" id="WP_390364246.1">
    <property type="nucleotide sequence ID" value="NZ_JBHTKJ010000066.1"/>
</dbReference>
<proteinExistence type="inferred from homology"/>
<reference evidence="6" key="1">
    <citation type="journal article" date="2019" name="Int. J. Syst. Evol. Microbiol.">
        <title>The Global Catalogue of Microorganisms (GCM) 10K type strain sequencing project: providing services to taxonomists for standard genome sequencing and annotation.</title>
        <authorList>
            <consortium name="The Broad Institute Genomics Platform"/>
            <consortium name="The Broad Institute Genome Sequencing Center for Infectious Disease"/>
            <person name="Wu L."/>
            <person name="Ma J."/>
        </authorList>
    </citation>
    <scope>NUCLEOTIDE SEQUENCE [LARGE SCALE GENOMIC DNA]</scope>
    <source>
        <strain evidence="6">CCUG 56754</strain>
    </source>
</reference>
<dbReference type="Pfam" id="PF13531">
    <property type="entry name" value="SBP_bac_11"/>
    <property type="match status" value="1"/>
</dbReference>
<dbReference type="PANTHER" id="PTHR30632">
    <property type="entry name" value="MOLYBDATE-BINDING PERIPLASMIC PROTEIN"/>
    <property type="match status" value="1"/>
</dbReference>
<feature type="signal peptide" evidence="4">
    <location>
        <begin position="1"/>
        <end position="18"/>
    </location>
</feature>
<evidence type="ECO:0000256" key="4">
    <source>
        <dbReference type="SAM" id="SignalP"/>
    </source>
</evidence>
<dbReference type="Gene3D" id="3.40.190.10">
    <property type="entry name" value="Periplasmic binding protein-like II"/>
    <property type="match status" value="2"/>
</dbReference>
<organism evidence="5 6">
    <name type="scientific">Virgibacillus byunsanensis</name>
    <dbReference type="NCBI Taxonomy" id="570945"/>
    <lineage>
        <taxon>Bacteria</taxon>
        <taxon>Bacillati</taxon>
        <taxon>Bacillota</taxon>
        <taxon>Bacilli</taxon>
        <taxon>Bacillales</taxon>
        <taxon>Bacillaceae</taxon>
        <taxon>Virgibacillus</taxon>
    </lineage>
</organism>
<evidence type="ECO:0000313" key="6">
    <source>
        <dbReference type="Proteomes" id="UP001597040"/>
    </source>
</evidence>
<dbReference type="NCBIfam" id="TIGR01256">
    <property type="entry name" value="modA"/>
    <property type="match status" value="1"/>
</dbReference>
<dbReference type="EMBL" id="JBHTKJ010000066">
    <property type="protein sequence ID" value="MFD1040298.1"/>
    <property type="molecule type" value="Genomic_DNA"/>
</dbReference>
<comment type="similarity">
    <text evidence="1">Belongs to the bacterial solute-binding protein ModA family.</text>
</comment>
<dbReference type="PROSITE" id="PS51257">
    <property type="entry name" value="PROKAR_LIPOPROTEIN"/>
    <property type="match status" value="1"/>
</dbReference>
<sequence>MKYILFSILLFSILSLTACSNQDSQEPVNKKELLISSAASLSNVMTELVDTFEEKNPTITISLNFGGSGKLAQQIQQGAPVDVFLSADQKWMDMLDENQLIVSESRVEFAENELVLVGSGENDIKGYSVQDIDFNRFDQIAIGNPDSVPAGSYAKEVLDSLGIWENIQEKLIYAKDVQQVLTYVESQNTDIGFVYESDLYSSGINKITTIDQDWYSPIVYPAAIMATSNAFTEAESFISFLKTDQAQAILQNHGFYN</sequence>
<dbReference type="InterPro" id="IPR050682">
    <property type="entry name" value="ModA/WtpA"/>
</dbReference>
<name>A0ABW3LPE7_9BACI</name>
<protein>
    <submittedName>
        <fullName evidence="5">Molybdate ABC transporter substrate-binding protein</fullName>
    </submittedName>
</protein>
<keyword evidence="3 4" id="KW-0732">Signal</keyword>
<dbReference type="SUPFAM" id="SSF53850">
    <property type="entry name" value="Periplasmic binding protein-like II"/>
    <property type="match status" value="1"/>
</dbReference>
<dbReference type="InterPro" id="IPR005950">
    <property type="entry name" value="ModA"/>
</dbReference>
<keyword evidence="2" id="KW-0479">Metal-binding</keyword>